<protein>
    <submittedName>
        <fullName evidence="2">Uncharacterized protein</fullName>
    </submittedName>
</protein>
<name>A0AAV7NF36_PLEWA</name>
<evidence type="ECO:0000313" key="3">
    <source>
        <dbReference type="Proteomes" id="UP001066276"/>
    </source>
</evidence>
<dbReference type="AlphaFoldDB" id="A0AAV7NF36"/>
<feature type="region of interest" description="Disordered" evidence="1">
    <location>
        <begin position="36"/>
        <end position="60"/>
    </location>
</feature>
<proteinExistence type="predicted"/>
<reference evidence="2" key="1">
    <citation type="journal article" date="2022" name="bioRxiv">
        <title>Sequencing and chromosome-scale assembly of the giantPleurodeles waltlgenome.</title>
        <authorList>
            <person name="Brown T."/>
            <person name="Elewa A."/>
            <person name="Iarovenko S."/>
            <person name="Subramanian E."/>
            <person name="Araus A.J."/>
            <person name="Petzold A."/>
            <person name="Susuki M."/>
            <person name="Suzuki K.-i.T."/>
            <person name="Hayashi T."/>
            <person name="Toyoda A."/>
            <person name="Oliveira C."/>
            <person name="Osipova E."/>
            <person name="Leigh N.D."/>
            <person name="Simon A."/>
            <person name="Yun M.H."/>
        </authorList>
    </citation>
    <scope>NUCLEOTIDE SEQUENCE</scope>
    <source>
        <strain evidence="2">20211129_DDA</strain>
        <tissue evidence="2">Liver</tissue>
    </source>
</reference>
<evidence type="ECO:0000256" key="1">
    <source>
        <dbReference type="SAM" id="MobiDB-lite"/>
    </source>
</evidence>
<comment type="caution">
    <text evidence="2">The sequence shown here is derived from an EMBL/GenBank/DDBJ whole genome shotgun (WGS) entry which is preliminary data.</text>
</comment>
<gene>
    <name evidence="2" type="ORF">NDU88_000096</name>
</gene>
<evidence type="ECO:0000313" key="2">
    <source>
        <dbReference type="EMBL" id="KAJ1111823.1"/>
    </source>
</evidence>
<dbReference type="Proteomes" id="UP001066276">
    <property type="component" value="Chromosome 8"/>
</dbReference>
<organism evidence="2 3">
    <name type="scientific">Pleurodeles waltl</name>
    <name type="common">Iberian ribbed newt</name>
    <dbReference type="NCBI Taxonomy" id="8319"/>
    <lineage>
        <taxon>Eukaryota</taxon>
        <taxon>Metazoa</taxon>
        <taxon>Chordata</taxon>
        <taxon>Craniata</taxon>
        <taxon>Vertebrata</taxon>
        <taxon>Euteleostomi</taxon>
        <taxon>Amphibia</taxon>
        <taxon>Batrachia</taxon>
        <taxon>Caudata</taxon>
        <taxon>Salamandroidea</taxon>
        <taxon>Salamandridae</taxon>
        <taxon>Pleurodelinae</taxon>
        <taxon>Pleurodeles</taxon>
    </lineage>
</organism>
<dbReference type="EMBL" id="JANPWB010000012">
    <property type="protein sequence ID" value="KAJ1111823.1"/>
    <property type="molecule type" value="Genomic_DNA"/>
</dbReference>
<accession>A0AAV7NF36</accession>
<keyword evidence="3" id="KW-1185">Reference proteome</keyword>
<sequence length="74" mass="8104">MKSIAPLFGRRRYVATLWWTELSWTRLDVFIPQQLGVRGGSGPPPPPVGRTHTALKAPPDQGLILGMAGEANMH</sequence>